<accession>A0A5B7JY97</accession>
<evidence type="ECO:0000256" key="1">
    <source>
        <dbReference type="SAM" id="MobiDB-lite"/>
    </source>
</evidence>
<feature type="compositionally biased region" description="Polar residues" evidence="1">
    <location>
        <begin position="56"/>
        <end position="75"/>
    </location>
</feature>
<dbReference type="AlphaFoldDB" id="A0A5B7JY97"/>
<dbReference type="Proteomes" id="UP000324222">
    <property type="component" value="Unassembled WGS sequence"/>
</dbReference>
<organism evidence="2 3">
    <name type="scientific">Portunus trituberculatus</name>
    <name type="common">Swimming crab</name>
    <name type="synonym">Neptunus trituberculatus</name>
    <dbReference type="NCBI Taxonomy" id="210409"/>
    <lineage>
        <taxon>Eukaryota</taxon>
        <taxon>Metazoa</taxon>
        <taxon>Ecdysozoa</taxon>
        <taxon>Arthropoda</taxon>
        <taxon>Crustacea</taxon>
        <taxon>Multicrustacea</taxon>
        <taxon>Malacostraca</taxon>
        <taxon>Eumalacostraca</taxon>
        <taxon>Eucarida</taxon>
        <taxon>Decapoda</taxon>
        <taxon>Pleocyemata</taxon>
        <taxon>Brachyura</taxon>
        <taxon>Eubrachyura</taxon>
        <taxon>Portunoidea</taxon>
        <taxon>Portunidae</taxon>
        <taxon>Portuninae</taxon>
        <taxon>Portunus</taxon>
    </lineage>
</organism>
<gene>
    <name evidence="2" type="ORF">E2C01_094670</name>
</gene>
<proteinExistence type="predicted"/>
<feature type="region of interest" description="Disordered" evidence="1">
    <location>
        <begin position="1"/>
        <end position="44"/>
    </location>
</feature>
<keyword evidence="3" id="KW-1185">Reference proteome</keyword>
<feature type="compositionally biased region" description="Polar residues" evidence="1">
    <location>
        <begin position="82"/>
        <end position="96"/>
    </location>
</feature>
<sequence>MEGEWGDRKGEAGEEEAWGCEPKRHAVTRSPASPVGPHSIPPLKLNQCRQHHHNACNNTASTFTPASSPRQTSPGTPAAAQGATSTAGLLTQQKRQSWAPRRPPLVGGGEPKLFLGKSAVTVGLLLGVRFHWPVSQGAPPIRAPGASRIDVSGGFVSPGPGGEALVGRRPQGGHDAPLLRICFYLWIRCCGQVEGPELS</sequence>
<protein>
    <submittedName>
        <fullName evidence="2">Uncharacterized protein</fullName>
    </submittedName>
</protein>
<feature type="compositionally biased region" description="Basic and acidic residues" evidence="1">
    <location>
        <begin position="1"/>
        <end position="12"/>
    </location>
</feature>
<comment type="caution">
    <text evidence="2">The sequence shown here is derived from an EMBL/GenBank/DDBJ whole genome shotgun (WGS) entry which is preliminary data.</text>
</comment>
<feature type="region of interest" description="Disordered" evidence="1">
    <location>
        <begin position="56"/>
        <end position="110"/>
    </location>
</feature>
<name>A0A5B7JY97_PORTR</name>
<evidence type="ECO:0000313" key="2">
    <source>
        <dbReference type="EMBL" id="MPC99266.1"/>
    </source>
</evidence>
<evidence type="ECO:0000313" key="3">
    <source>
        <dbReference type="Proteomes" id="UP000324222"/>
    </source>
</evidence>
<dbReference type="EMBL" id="VSRR010117632">
    <property type="protein sequence ID" value="MPC99266.1"/>
    <property type="molecule type" value="Genomic_DNA"/>
</dbReference>
<reference evidence="2 3" key="1">
    <citation type="submission" date="2019-05" db="EMBL/GenBank/DDBJ databases">
        <title>Another draft genome of Portunus trituberculatus and its Hox gene families provides insights of decapod evolution.</title>
        <authorList>
            <person name="Jeong J.-H."/>
            <person name="Song I."/>
            <person name="Kim S."/>
            <person name="Choi T."/>
            <person name="Kim D."/>
            <person name="Ryu S."/>
            <person name="Kim W."/>
        </authorList>
    </citation>
    <scope>NUCLEOTIDE SEQUENCE [LARGE SCALE GENOMIC DNA]</scope>
    <source>
        <tissue evidence="2">Muscle</tissue>
    </source>
</reference>